<evidence type="ECO:0000256" key="2">
    <source>
        <dbReference type="ARBA" id="ARBA00022448"/>
    </source>
</evidence>
<evidence type="ECO:0000256" key="3">
    <source>
        <dbReference type="ARBA" id="ARBA00022452"/>
    </source>
</evidence>
<dbReference type="GeneID" id="69580648"/>
<keyword evidence="4 8" id="KW-0812">Transmembrane</keyword>
<dbReference type="NCBIfam" id="TIGR04056">
    <property type="entry name" value="OMP_RagA_SusC"/>
    <property type="match status" value="1"/>
</dbReference>
<dbReference type="NCBIfam" id="TIGR04057">
    <property type="entry name" value="SusC_RagA_signa"/>
    <property type="match status" value="1"/>
</dbReference>
<comment type="similarity">
    <text evidence="8 9">Belongs to the TonB-dependent receptor family.</text>
</comment>
<dbReference type="InterPro" id="IPR023997">
    <property type="entry name" value="TonB-dep_OMP_SusC/RagA_CS"/>
</dbReference>
<evidence type="ECO:0000256" key="9">
    <source>
        <dbReference type="RuleBase" id="RU003357"/>
    </source>
</evidence>
<evidence type="ECO:0000313" key="10">
    <source>
        <dbReference type="EMBL" id="CEN39477.1"/>
    </source>
</evidence>
<dbReference type="InterPro" id="IPR037066">
    <property type="entry name" value="Plug_dom_sf"/>
</dbReference>
<dbReference type="Pfam" id="PF00593">
    <property type="entry name" value="TonB_dep_Rec_b-barrel"/>
    <property type="match status" value="1"/>
</dbReference>
<dbReference type="InterPro" id="IPR036942">
    <property type="entry name" value="Beta-barrel_TonB_sf"/>
</dbReference>
<dbReference type="GO" id="GO:0009279">
    <property type="term" value="C:cell outer membrane"/>
    <property type="evidence" value="ECO:0007669"/>
    <property type="project" value="UniProtKB-SubCell"/>
</dbReference>
<evidence type="ECO:0000256" key="8">
    <source>
        <dbReference type="PROSITE-ProRule" id="PRU01360"/>
    </source>
</evidence>
<dbReference type="Pfam" id="PF07715">
    <property type="entry name" value="Plug"/>
    <property type="match status" value="1"/>
</dbReference>
<dbReference type="SUPFAM" id="SSF49464">
    <property type="entry name" value="Carboxypeptidase regulatory domain-like"/>
    <property type="match status" value="1"/>
</dbReference>
<dbReference type="AlphaFoldDB" id="A0A0B7HNG1"/>
<comment type="subcellular location">
    <subcellularLocation>
        <location evidence="1 8">Cell outer membrane</location>
        <topology evidence="1 8">Multi-pass membrane protein</topology>
    </subcellularLocation>
</comment>
<dbReference type="FunFam" id="2.170.130.10:FF:000008">
    <property type="entry name" value="SusC/RagA family TonB-linked outer membrane protein"/>
    <property type="match status" value="1"/>
</dbReference>
<name>A0A0B7HNG1_9FLAO</name>
<dbReference type="Pfam" id="PF13715">
    <property type="entry name" value="CarbopepD_reg_2"/>
    <property type="match status" value="1"/>
</dbReference>
<accession>A0A0B7HNG1</accession>
<keyword evidence="2 8" id="KW-0813">Transport</keyword>
<dbReference type="Gene3D" id="2.40.170.20">
    <property type="entry name" value="TonB-dependent receptor, beta-barrel domain"/>
    <property type="match status" value="1"/>
</dbReference>
<evidence type="ECO:0000256" key="4">
    <source>
        <dbReference type="ARBA" id="ARBA00022692"/>
    </source>
</evidence>
<dbReference type="Gene3D" id="2.170.130.10">
    <property type="entry name" value="TonB-dependent receptor, plug domain"/>
    <property type="match status" value="1"/>
</dbReference>
<protein>
    <submittedName>
        <fullName evidence="10">TonB-dependent receptor SusC</fullName>
    </submittedName>
</protein>
<keyword evidence="10" id="KW-0675">Receptor</keyword>
<dbReference type="PROSITE" id="PS52016">
    <property type="entry name" value="TONB_DEPENDENT_REC_3"/>
    <property type="match status" value="1"/>
</dbReference>
<dbReference type="SUPFAM" id="SSF56935">
    <property type="entry name" value="Porins"/>
    <property type="match status" value="1"/>
</dbReference>
<gene>
    <name evidence="10" type="primary">susC</name>
    <name evidence="10" type="ORF">CCAN12_760073</name>
</gene>
<evidence type="ECO:0000313" key="11">
    <source>
        <dbReference type="Proteomes" id="UP000044026"/>
    </source>
</evidence>
<evidence type="ECO:0000256" key="6">
    <source>
        <dbReference type="ARBA" id="ARBA00023136"/>
    </source>
</evidence>
<organism evidence="10 11">
    <name type="scientific">Capnocytophaga canimorsus</name>
    <dbReference type="NCBI Taxonomy" id="28188"/>
    <lineage>
        <taxon>Bacteria</taxon>
        <taxon>Pseudomonadati</taxon>
        <taxon>Bacteroidota</taxon>
        <taxon>Flavobacteriia</taxon>
        <taxon>Flavobacteriales</taxon>
        <taxon>Flavobacteriaceae</taxon>
        <taxon>Capnocytophaga</taxon>
    </lineage>
</organism>
<evidence type="ECO:0000256" key="5">
    <source>
        <dbReference type="ARBA" id="ARBA00023077"/>
    </source>
</evidence>
<dbReference type="Gene3D" id="2.60.40.1120">
    <property type="entry name" value="Carboxypeptidase-like, regulatory domain"/>
    <property type="match status" value="1"/>
</dbReference>
<sequence length="981" mass="108515">MKSKNVYVLLSFLFAAMGAYAQQVVKGMVKDASGMELPGVNVVIKGTTQGTTTDFDGNYEITVSKGAVLEFSYIGYRTQTKTVSGSATPMIINIVMEEDLQQLDDVVVIGYGVAKKKDVTGSVNLVNEKDFNKAPAVNADQLLQGKVAGVQMTSAGGAVGEGQTIRVRGNGSLSLSSNPLIVIDGVPMNDGGVGGSRSIFNLVNPEDIESMTVLKDASSTAIFGSRAANGVIMITTKKGKAGQDMKINFNTSLSLQNVSDYVDVMSASQYRDLITSTGKANLIARLGTADTHWQKQIYQTAPMSNSTLSVSAGGVVPYRVSVGHSYADGVLRTDNFQRTTAKVTLTPSLLDNHLKLELNANGTFMKNRFAEKGAIGAAVGYDPTKPVYDPTSRYAGYSAWSDSVTGLLGGLAPLNPMAMLFLTDDNSKVYNFIGNLKADYKLPFFPEVIATVNVGLDHSNGKGDRIIDPRYPNSSSNFAGNHKVYDNKTTNKLFDAYLNYNNEVNNHNIGLMVGHSYQSFEFDNHETFYETFVNPGDNKETPKIDKSKNVLMSFFGRANYSYKDKYLLTATLRADASSKLAKEHRWGYFPSVALAWNIANENFLKENETVNELKLRLGYGEVGNVNGLGDYIFLTNYTRSTNGASYQFGDNFYQTYRPSVVNTDLRWEIGNTINAGIDFGFWQNRLTGTIDVYRKLTKDLIAPSTVDTFTNFGNEVNANIGNMENRGIEFGLSYTPFRTDDFRWTINYNVAYNENKLTKLPKVQDVGGIGGGTGNNIQRHQEGQIPFAFFVFQQVYDANGKPIENVFVDRNSDGVINDDDRYFYKSPFAPVTMGLTMDFNYKNWDLNIITRANIGNYVYNNTQSSLSQFEVATDREYLDNLMSNYNDTKFRELSGLGIKSDYFVENASFFKLDNITLGYTFPTTKYNIRLYGTMQNVLTLTKYKGLDPEVLVPDVIGVKHGIDTNFYPRPKTYLVGLSVNF</sequence>
<dbReference type="InterPro" id="IPR039426">
    <property type="entry name" value="TonB-dep_rcpt-like"/>
</dbReference>
<evidence type="ECO:0000256" key="7">
    <source>
        <dbReference type="ARBA" id="ARBA00023237"/>
    </source>
</evidence>
<dbReference type="InterPro" id="IPR023996">
    <property type="entry name" value="TonB-dep_OMP_SusC/RagA"/>
</dbReference>
<keyword evidence="5 9" id="KW-0798">TonB box</keyword>
<evidence type="ECO:0000256" key="1">
    <source>
        <dbReference type="ARBA" id="ARBA00004571"/>
    </source>
</evidence>
<keyword evidence="7 8" id="KW-0998">Cell outer membrane</keyword>
<dbReference type="InterPro" id="IPR008969">
    <property type="entry name" value="CarboxyPept-like_regulatory"/>
</dbReference>
<dbReference type="RefSeq" id="WP_042001344.1">
    <property type="nucleotide sequence ID" value="NZ_CP022382.1"/>
</dbReference>
<reference evidence="10 11" key="1">
    <citation type="submission" date="2015-01" db="EMBL/GenBank/DDBJ databases">
        <authorList>
            <person name="Xiang T."/>
            <person name="Song Y."/>
            <person name="Huang L."/>
            <person name="Wang B."/>
            <person name="Wu P."/>
        </authorList>
    </citation>
    <scope>NUCLEOTIDE SEQUENCE [LARGE SCALE GENOMIC DNA]</scope>
    <source>
        <strain evidence="10 11">Cc12</strain>
    </source>
</reference>
<dbReference type="EMBL" id="CDOE01000074">
    <property type="protein sequence ID" value="CEN39477.1"/>
    <property type="molecule type" value="Genomic_DNA"/>
</dbReference>
<keyword evidence="6 8" id="KW-0472">Membrane</keyword>
<keyword evidence="3 8" id="KW-1134">Transmembrane beta strand</keyword>
<dbReference type="InterPro" id="IPR012910">
    <property type="entry name" value="Plug_dom"/>
</dbReference>
<proteinExistence type="inferred from homology"/>
<dbReference type="Proteomes" id="UP000044026">
    <property type="component" value="Unassembled WGS sequence"/>
</dbReference>
<dbReference type="InterPro" id="IPR000531">
    <property type="entry name" value="Beta-barrel_TonB"/>
</dbReference>